<dbReference type="Pfam" id="PF13649">
    <property type="entry name" value="Methyltransf_25"/>
    <property type="match status" value="1"/>
</dbReference>
<dbReference type="Gene3D" id="3.40.50.150">
    <property type="entry name" value="Vaccinia Virus protein VP39"/>
    <property type="match status" value="1"/>
</dbReference>
<dbReference type="Gene3D" id="2.20.25.110">
    <property type="entry name" value="S-adenosyl-L-methionine-dependent methyltransferases"/>
    <property type="match status" value="1"/>
</dbReference>
<feature type="domain" description="Methyltransferase" evidence="2">
    <location>
        <begin position="44"/>
        <end position="137"/>
    </location>
</feature>
<dbReference type="CDD" id="cd02440">
    <property type="entry name" value="AdoMet_MTases"/>
    <property type="match status" value="1"/>
</dbReference>
<reference evidence="3 4" key="1">
    <citation type="journal article" date="2015" name="Nature">
        <title>rRNA introns, odd ribosomes, and small enigmatic genomes across a large radiation of phyla.</title>
        <authorList>
            <person name="Brown C.T."/>
            <person name="Hug L.A."/>
            <person name="Thomas B.C."/>
            <person name="Sharon I."/>
            <person name="Castelle C.J."/>
            <person name="Singh A."/>
            <person name="Wilkins M.J."/>
            <person name="Williams K.H."/>
            <person name="Banfield J.F."/>
        </authorList>
    </citation>
    <scope>NUCLEOTIDE SEQUENCE [LARGE SCALE GENOMIC DNA]</scope>
</reference>
<dbReference type="Proteomes" id="UP000033854">
    <property type="component" value="Unassembled WGS sequence"/>
</dbReference>
<evidence type="ECO:0000313" key="4">
    <source>
        <dbReference type="Proteomes" id="UP000033854"/>
    </source>
</evidence>
<dbReference type="InterPro" id="IPR029063">
    <property type="entry name" value="SAM-dependent_MTases_sf"/>
</dbReference>
<dbReference type="GO" id="GO:0008168">
    <property type="term" value="F:methyltransferase activity"/>
    <property type="evidence" value="ECO:0007669"/>
    <property type="project" value="UniProtKB-KW"/>
</dbReference>
<dbReference type="InterPro" id="IPR041698">
    <property type="entry name" value="Methyltransf_25"/>
</dbReference>
<comment type="caution">
    <text evidence="3">The sequence shown here is derived from an EMBL/GenBank/DDBJ whole genome shotgun (WGS) entry which is preliminary data.</text>
</comment>
<keyword evidence="3" id="KW-0489">Methyltransferase</keyword>
<dbReference type="PANTHER" id="PTHR43861">
    <property type="entry name" value="TRANS-ACONITATE 2-METHYLTRANSFERASE-RELATED"/>
    <property type="match status" value="1"/>
</dbReference>
<evidence type="ECO:0000313" key="3">
    <source>
        <dbReference type="EMBL" id="KKS43035.1"/>
    </source>
</evidence>
<proteinExistence type="predicted"/>
<gene>
    <name evidence="3" type="ORF">UV06_C0003G0036</name>
</gene>
<evidence type="ECO:0000259" key="2">
    <source>
        <dbReference type="Pfam" id="PF13649"/>
    </source>
</evidence>
<sequence length="257" mass="29688">MNKNFNWYKYNAKYYDQIDADGIPYDAIADTLTKIFRKNNVKTIVDLGCGTGNFYIPLAKQGFDLLGIDISADMLKIAKRKIIKNKLKPNLILSDIRDVITEKFDAAICLYNVIGDINYHDFSIVIKNMIDSIKSDGIICFDVINFENVKTFEFDNKYFIEKEFKSDKLHRLSRRTKQKLNKQDQTLEINQSVIIDGKLDKNTSNNKMYLYTLDQVTKLIESFGLRTKLMYGSYDNKHGIVSFKNNDPIIGVIAQKI</sequence>
<keyword evidence="1 3" id="KW-0808">Transferase</keyword>
<protein>
    <submittedName>
        <fullName evidence="3">Methyltransferase domain protein</fullName>
    </submittedName>
</protein>
<dbReference type="AlphaFoldDB" id="A0A0G0Z2L7"/>
<evidence type="ECO:0000256" key="1">
    <source>
        <dbReference type="ARBA" id="ARBA00022679"/>
    </source>
</evidence>
<dbReference type="GO" id="GO:0032259">
    <property type="term" value="P:methylation"/>
    <property type="evidence" value="ECO:0007669"/>
    <property type="project" value="UniProtKB-KW"/>
</dbReference>
<organism evidence="3 4">
    <name type="scientific">Candidatus Collierbacteria bacterium GW2011_GWA2_42_17</name>
    <dbReference type="NCBI Taxonomy" id="1618378"/>
    <lineage>
        <taxon>Bacteria</taxon>
        <taxon>Candidatus Collieribacteriota</taxon>
    </lineage>
</organism>
<dbReference type="EMBL" id="LCDA01000003">
    <property type="protein sequence ID" value="KKS43035.1"/>
    <property type="molecule type" value="Genomic_DNA"/>
</dbReference>
<name>A0A0G0Z2L7_9BACT</name>
<accession>A0A0G0Z2L7</accession>
<dbReference type="SUPFAM" id="SSF53335">
    <property type="entry name" value="S-adenosyl-L-methionine-dependent methyltransferases"/>
    <property type="match status" value="1"/>
</dbReference>